<dbReference type="SMART" id="SM00367">
    <property type="entry name" value="LRR_CC"/>
    <property type="match status" value="5"/>
</dbReference>
<evidence type="ECO:0000313" key="3">
    <source>
        <dbReference type="Proteomes" id="UP001211907"/>
    </source>
</evidence>
<evidence type="ECO:0000256" key="1">
    <source>
        <dbReference type="SAM" id="MobiDB-lite"/>
    </source>
</evidence>
<dbReference type="InterPro" id="IPR032675">
    <property type="entry name" value="LRR_dom_sf"/>
</dbReference>
<sequence>MRYAMRDARRDIEAPRLVDASTPSPISPVNSTASAVSTTTSILSGDCKSNYVEIMCVSRSWLTAAAALLYRTLALRSTPRMLIKVTQTLLNPQASLPYAMLVKHITNYNSPEFDNSLLEMGDIDTLLQVCPMLSSFVFTASPLASNILVQSIADNCHRLAHLSLRECPVTDALINTLCSSCPRIAFLDLSFSLVSAASIPTIVDKLPTLSTLWLESILPSNTRVSFPSVPTSARTSLKSINLKNSGISDASPNLKTLLLDGCTSLTDDGIVSLSRYCANLEVLDLSFISPGVSDLSIYSIGLGLRTSIQVLSLCGCDAISVSAVQFLIDECCSSYLVDSQKPAMTQAARKSLNQLVLHGCTQIINSYLAEFDTTKTRGGIECMLESESLKRAVSTSAAVKPQSSTTASQHVSAATMAKLTGELQDYDIDRGELWMRAAFNTSTKMFGGLKLFDSDEPVTPKSASPRSSVISIKRASSNSMVTDSSSQNSRLPTPKSANVRQSSIGRPAIPSKLATPSKLARPSAAAPSTLRKPTKINFAAYADTTPSAKVLSPLAAKSRVSTITQSSYSRNSLGMSTPTKVVPIRTTVPNTSSSQTTYKPRTFKKFNDSTDDILGAKSAVSAPSTPSSRAGVFKPGTAALNRVNATPTRSSTISSTSSIRTTPAPKAIVTRQPVSSYSAPRLGTRQPSTPTLSSGSSVSSRSSVESMPKSSLSSNSLTGSDNDSSDDGGSSSLMRTSGLDKWRKSVGTSEIARTASNGGGLDKWRKPVAETTKSLVSGGLDKWRKSEGPMELTTGGGSLEKYRKNVSAGSPIISAGGGLEKYRKTVAVASPGSSRVKAAMSVRK</sequence>
<evidence type="ECO:0000313" key="2">
    <source>
        <dbReference type="EMBL" id="KAJ3121896.1"/>
    </source>
</evidence>
<dbReference type="PANTHER" id="PTHR13318:SF247">
    <property type="entry name" value="GH16156P"/>
    <property type="match status" value="1"/>
</dbReference>
<dbReference type="AlphaFoldDB" id="A0AAD5XHS6"/>
<dbReference type="PANTHER" id="PTHR13318">
    <property type="entry name" value="PARTNER OF PAIRED, ISOFORM B-RELATED"/>
    <property type="match status" value="1"/>
</dbReference>
<evidence type="ECO:0008006" key="4">
    <source>
        <dbReference type="Google" id="ProtNLM"/>
    </source>
</evidence>
<dbReference type="InterPro" id="IPR006553">
    <property type="entry name" value="Leu-rich_rpt_Cys-con_subtyp"/>
</dbReference>
<keyword evidence="3" id="KW-1185">Reference proteome</keyword>
<name>A0AAD5XHS6_9FUNG</name>
<proteinExistence type="predicted"/>
<feature type="compositionally biased region" description="Low complexity" evidence="1">
    <location>
        <begin position="646"/>
        <end position="663"/>
    </location>
</feature>
<feature type="compositionally biased region" description="Polar residues" evidence="1">
    <location>
        <begin position="461"/>
        <end position="504"/>
    </location>
</feature>
<dbReference type="Proteomes" id="UP001211907">
    <property type="component" value="Unassembled WGS sequence"/>
</dbReference>
<reference evidence="2" key="1">
    <citation type="submission" date="2020-05" db="EMBL/GenBank/DDBJ databases">
        <title>Phylogenomic resolution of chytrid fungi.</title>
        <authorList>
            <person name="Stajich J.E."/>
            <person name="Amses K."/>
            <person name="Simmons R."/>
            <person name="Seto K."/>
            <person name="Myers J."/>
            <person name="Bonds A."/>
            <person name="Quandt C.A."/>
            <person name="Barry K."/>
            <person name="Liu P."/>
            <person name="Grigoriev I."/>
            <person name="Longcore J.E."/>
            <person name="James T.Y."/>
        </authorList>
    </citation>
    <scope>NUCLEOTIDE SEQUENCE</scope>
    <source>
        <strain evidence="2">JEL0513</strain>
    </source>
</reference>
<protein>
    <recommendedName>
        <fullName evidence="4">RNI-like protein</fullName>
    </recommendedName>
</protein>
<dbReference type="GO" id="GO:0031146">
    <property type="term" value="P:SCF-dependent proteasomal ubiquitin-dependent protein catabolic process"/>
    <property type="evidence" value="ECO:0007669"/>
    <property type="project" value="TreeGrafter"/>
</dbReference>
<dbReference type="SUPFAM" id="SSF52047">
    <property type="entry name" value="RNI-like"/>
    <property type="match status" value="1"/>
</dbReference>
<feature type="compositionally biased region" description="Low complexity" evidence="1">
    <location>
        <begin position="688"/>
        <end position="733"/>
    </location>
</feature>
<comment type="caution">
    <text evidence="2">The sequence shown here is derived from an EMBL/GenBank/DDBJ whole genome shotgun (WGS) entry which is preliminary data.</text>
</comment>
<accession>A0AAD5XHS6</accession>
<feature type="region of interest" description="Disordered" evidence="1">
    <location>
        <begin position="454"/>
        <end position="529"/>
    </location>
</feature>
<dbReference type="GO" id="GO:0019005">
    <property type="term" value="C:SCF ubiquitin ligase complex"/>
    <property type="evidence" value="ECO:0007669"/>
    <property type="project" value="TreeGrafter"/>
</dbReference>
<feature type="region of interest" description="Disordered" evidence="1">
    <location>
        <begin position="618"/>
        <end position="773"/>
    </location>
</feature>
<dbReference type="Gene3D" id="3.80.10.10">
    <property type="entry name" value="Ribonuclease Inhibitor"/>
    <property type="match status" value="2"/>
</dbReference>
<organism evidence="2 3">
    <name type="scientific">Physocladia obscura</name>
    <dbReference type="NCBI Taxonomy" id="109957"/>
    <lineage>
        <taxon>Eukaryota</taxon>
        <taxon>Fungi</taxon>
        <taxon>Fungi incertae sedis</taxon>
        <taxon>Chytridiomycota</taxon>
        <taxon>Chytridiomycota incertae sedis</taxon>
        <taxon>Chytridiomycetes</taxon>
        <taxon>Chytridiales</taxon>
        <taxon>Chytriomycetaceae</taxon>
        <taxon>Physocladia</taxon>
    </lineage>
</organism>
<gene>
    <name evidence="2" type="ORF">HK100_012194</name>
</gene>
<dbReference type="EMBL" id="JADGJH010000847">
    <property type="protein sequence ID" value="KAJ3121896.1"/>
    <property type="molecule type" value="Genomic_DNA"/>
</dbReference>